<dbReference type="Proteomes" id="UP000274131">
    <property type="component" value="Unassembled WGS sequence"/>
</dbReference>
<dbReference type="CDD" id="cd20520">
    <property type="entry name" value="CYCLIN_CCNE_rpt2"/>
    <property type="match status" value="1"/>
</dbReference>
<feature type="domain" description="Cyclin-like" evidence="6">
    <location>
        <begin position="171"/>
        <end position="256"/>
    </location>
</feature>
<name>A0A0N4UXM3_ENTVE</name>
<evidence type="ECO:0000256" key="3">
    <source>
        <dbReference type="ARBA" id="ARBA00023306"/>
    </source>
</evidence>
<dbReference type="SUPFAM" id="SSF47954">
    <property type="entry name" value="Cyclin-like"/>
    <property type="match status" value="2"/>
</dbReference>
<evidence type="ECO:0000313" key="10">
    <source>
        <dbReference type="WBParaSite" id="EVEC_0000229101-mRNA-1"/>
    </source>
</evidence>
<keyword evidence="3" id="KW-0131">Cell cycle</keyword>
<feature type="compositionally biased region" description="Low complexity" evidence="5">
    <location>
        <begin position="53"/>
        <end position="68"/>
    </location>
</feature>
<evidence type="ECO:0000259" key="6">
    <source>
        <dbReference type="SMART" id="SM00385"/>
    </source>
</evidence>
<evidence type="ECO:0000259" key="7">
    <source>
        <dbReference type="SMART" id="SM01332"/>
    </source>
</evidence>
<evidence type="ECO:0000256" key="5">
    <source>
        <dbReference type="SAM" id="MobiDB-lite"/>
    </source>
</evidence>
<dbReference type="SMART" id="SM00385">
    <property type="entry name" value="CYCLIN"/>
    <property type="match status" value="1"/>
</dbReference>
<dbReference type="STRING" id="51028.A0A0N4UXM3"/>
<evidence type="ECO:0000313" key="9">
    <source>
        <dbReference type="Proteomes" id="UP000274131"/>
    </source>
</evidence>
<evidence type="ECO:0000256" key="1">
    <source>
        <dbReference type="ARBA" id="ARBA00022618"/>
    </source>
</evidence>
<dbReference type="InterPro" id="IPR004367">
    <property type="entry name" value="Cyclin_C-dom"/>
</dbReference>
<evidence type="ECO:0000313" key="8">
    <source>
        <dbReference type="EMBL" id="VDD86856.1"/>
    </source>
</evidence>
<dbReference type="InterPro" id="IPR048258">
    <property type="entry name" value="Cyclins_cyclin-box"/>
</dbReference>
<dbReference type="FunFam" id="1.10.472.10:FF:000001">
    <property type="entry name" value="G2/mitotic-specific cyclin"/>
    <property type="match status" value="1"/>
</dbReference>
<dbReference type="InterPro" id="IPR036915">
    <property type="entry name" value="Cyclin-like_sf"/>
</dbReference>
<reference evidence="8 9" key="2">
    <citation type="submission" date="2018-10" db="EMBL/GenBank/DDBJ databases">
        <authorList>
            <consortium name="Pathogen Informatics"/>
        </authorList>
    </citation>
    <scope>NUCLEOTIDE SEQUENCE [LARGE SCALE GENOMIC DNA]</scope>
</reference>
<keyword evidence="2 4" id="KW-0195">Cyclin</keyword>
<sequence length="448" mass="50676">MRSKPKRSHSESQLDRCSKTKKRWKKGKSPETMQESFSVCETSASSKMEGVFASSSSSASPSSSAALSRHSIHEDEIQLASPSSSIGGEDSLSPPMLTKNVRGSLRQFPKFLDRNSTLSHSPPPQLRVEKWGSPQKFWDVLCNKSKVYHKNPNWTENHPELTKQMRFILLEWLMEVCDDLSLGRESFYLAVDYIDRFFSVHRDVRKSSFQLVGATALFLAAKNEEVEPPRLSVFVDYGDGAYDEDDLRKCELIMLHDLEWQVNPITPLHWLKIFMQLTGSETVIVDRLPSLNQSNENTVGSCQDSILATSTFPRLEFLHLAKVLDMCILDYESLVFESSVLAAAVFSFVFGPDDFVEEVTGYAVGELAKAREFAKPYLIVCDRHKPVGEPIKIRRGVKQEEMHNIQSLHPRLAELMGEAEKVREELVKGNCSGIRKFGKSIKFEDASK</sequence>
<dbReference type="PANTHER" id="PTHR10177">
    <property type="entry name" value="CYCLINS"/>
    <property type="match status" value="1"/>
</dbReference>
<dbReference type="InterPro" id="IPR013763">
    <property type="entry name" value="Cyclin-like_dom"/>
</dbReference>
<feature type="compositionally biased region" description="Basic and acidic residues" evidence="5">
    <location>
        <begin position="8"/>
        <end position="18"/>
    </location>
</feature>
<accession>A0A0N4UXM3</accession>
<dbReference type="InterPro" id="IPR039361">
    <property type="entry name" value="Cyclin"/>
</dbReference>
<feature type="region of interest" description="Disordered" evidence="5">
    <location>
        <begin position="1"/>
        <end position="99"/>
    </location>
</feature>
<proteinExistence type="inferred from homology"/>
<dbReference type="PROSITE" id="PS00292">
    <property type="entry name" value="CYCLINS"/>
    <property type="match status" value="1"/>
</dbReference>
<dbReference type="InterPro" id="IPR006671">
    <property type="entry name" value="Cyclin_N"/>
</dbReference>
<protein>
    <submittedName>
        <fullName evidence="10">Cyclin N-terminal domain-containing protein</fullName>
    </submittedName>
</protein>
<dbReference type="GO" id="GO:0051301">
    <property type="term" value="P:cell division"/>
    <property type="evidence" value="ECO:0007669"/>
    <property type="project" value="UniProtKB-KW"/>
</dbReference>
<dbReference type="EMBL" id="UXUI01007302">
    <property type="protein sequence ID" value="VDD86856.1"/>
    <property type="molecule type" value="Genomic_DNA"/>
</dbReference>
<dbReference type="SMART" id="SM01332">
    <property type="entry name" value="Cyclin_C"/>
    <property type="match status" value="1"/>
</dbReference>
<feature type="domain" description="Cyclin C-terminal" evidence="7">
    <location>
        <begin position="265"/>
        <end position="412"/>
    </location>
</feature>
<reference evidence="10" key="1">
    <citation type="submission" date="2017-02" db="UniProtKB">
        <authorList>
            <consortium name="WormBaseParasite"/>
        </authorList>
    </citation>
    <scope>IDENTIFICATION</scope>
</reference>
<feature type="compositionally biased region" description="Polar residues" evidence="5">
    <location>
        <begin position="31"/>
        <end position="46"/>
    </location>
</feature>
<dbReference type="Gene3D" id="1.10.472.10">
    <property type="entry name" value="Cyclin-like"/>
    <property type="match status" value="2"/>
</dbReference>
<dbReference type="WBParaSite" id="EVEC_0000229101-mRNA-1">
    <property type="protein sequence ID" value="EVEC_0000229101-mRNA-1"/>
    <property type="gene ID" value="EVEC_0000229101"/>
</dbReference>
<dbReference type="AlphaFoldDB" id="A0A0N4UXM3"/>
<keyword evidence="9" id="KW-1185">Reference proteome</keyword>
<gene>
    <name evidence="8" type="ORF">EVEC_LOCUS1999</name>
</gene>
<organism evidence="10">
    <name type="scientific">Enterobius vermicularis</name>
    <name type="common">Human pinworm</name>
    <dbReference type="NCBI Taxonomy" id="51028"/>
    <lineage>
        <taxon>Eukaryota</taxon>
        <taxon>Metazoa</taxon>
        <taxon>Ecdysozoa</taxon>
        <taxon>Nematoda</taxon>
        <taxon>Chromadorea</taxon>
        <taxon>Rhabditida</taxon>
        <taxon>Spirurina</taxon>
        <taxon>Oxyuridomorpha</taxon>
        <taxon>Oxyuroidea</taxon>
        <taxon>Oxyuridae</taxon>
        <taxon>Enterobius</taxon>
    </lineage>
</organism>
<keyword evidence="1" id="KW-0132">Cell division</keyword>
<dbReference type="OrthoDB" id="5590282at2759"/>
<dbReference type="GO" id="GO:0000278">
    <property type="term" value="P:mitotic cell cycle"/>
    <property type="evidence" value="ECO:0007669"/>
    <property type="project" value="UniProtKB-ARBA"/>
</dbReference>
<comment type="similarity">
    <text evidence="4">Belongs to the cyclin family.</text>
</comment>
<evidence type="ECO:0000256" key="2">
    <source>
        <dbReference type="ARBA" id="ARBA00023127"/>
    </source>
</evidence>
<evidence type="ECO:0000256" key="4">
    <source>
        <dbReference type="RuleBase" id="RU000383"/>
    </source>
</evidence>
<dbReference type="Pfam" id="PF00134">
    <property type="entry name" value="Cyclin_N"/>
    <property type="match status" value="1"/>
</dbReference>